<organism evidence="2 3">
    <name type="scientific">Parathielavia hyrcaniae</name>
    <dbReference type="NCBI Taxonomy" id="113614"/>
    <lineage>
        <taxon>Eukaryota</taxon>
        <taxon>Fungi</taxon>
        <taxon>Dikarya</taxon>
        <taxon>Ascomycota</taxon>
        <taxon>Pezizomycotina</taxon>
        <taxon>Sordariomycetes</taxon>
        <taxon>Sordariomycetidae</taxon>
        <taxon>Sordariales</taxon>
        <taxon>Chaetomiaceae</taxon>
        <taxon>Parathielavia</taxon>
    </lineage>
</organism>
<dbReference type="Proteomes" id="UP001305647">
    <property type="component" value="Unassembled WGS sequence"/>
</dbReference>
<comment type="caution">
    <text evidence="2">The sequence shown here is derived from an EMBL/GenBank/DDBJ whole genome shotgun (WGS) entry which is preliminary data.</text>
</comment>
<protein>
    <submittedName>
        <fullName evidence="2">Uncharacterized protein</fullName>
    </submittedName>
</protein>
<feature type="region of interest" description="Disordered" evidence="1">
    <location>
        <begin position="45"/>
        <end position="77"/>
    </location>
</feature>
<dbReference type="AlphaFoldDB" id="A0AAN6Q9J7"/>
<proteinExistence type="predicted"/>
<sequence>MHGTVPCKRRATASVVQQTATAGSAFRPDSMRHFLNCCPVLASQESQTSHPGPGRHRAIPARSQWPKPPRTSCGNAHAAARTSPAAPYQLPANRLSTDVYAVVFRRSPHISLADQVLPTKPTMVGSLPMRCGVPGTASCDFSAWALSRSTSFETSNNSSRTLSLLRNVHPRRPARY</sequence>
<name>A0AAN6Q9J7_9PEZI</name>
<evidence type="ECO:0000313" key="2">
    <source>
        <dbReference type="EMBL" id="KAK4106089.1"/>
    </source>
</evidence>
<gene>
    <name evidence="2" type="ORF">N658DRAFT_6736</name>
</gene>
<accession>A0AAN6Q9J7</accession>
<reference evidence="2" key="1">
    <citation type="journal article" date="2023" name="Mol. Phylogenet. Evol.">
        <title>Genome-scale phylogeny and comparative genomics of the fungal order Sordariales.</title>
        <authorList>
            <person name="Hensen N."/>
            <person name="Bonometti L."/>
            <person name="Westerberg I."/>
            <person name="Brannstrom I.O."/>
            <person name="Guillou S."/>
            <person name="Cros-Aarteil S."/>
            <person name="Calhoun S."/>
            <person name="Haridas S."/>
            <person name="Kuo A."/>
            <person name="Mondo S."/>
            <person name="Pangilinan J."/>
            <person name="Riley R."/>
            <person name="LaButti K."/>
            <person name="Andreopoulos B."/>
            <person name="Lipzen A."/>
            <person name="Chen C."/>
            <person name="Yan M."/>
            <person name="Daum C."/>
            <person name="Ng V."/>
            <person name="Clum A."/>
            <person name="Steindorff A."/>
            <person name="Ohm R.A."/>
            <person name="Martin F."/>
            <person name="Silar P."/>
            <person name="Natvig D.O."/>
            <person name="Lalanne C."/>
            <person name="Gautier V."/>
            <person name="Ament-Velasquez S.L."/>
            <person name="Kruys A."/>
            <person name="Hutchinson M.I."/>
            <person name="Powell A.J."/>
            <person name="Barry K."/>
            <person name="Miller A.N."/>
            <person name="Grigoriev I.V."/>
            <person name="Debuchy R."/>
            <person name="Gladieux P."/>
            <person name="Hiltunen Thoren M."/>
            <person name="Johannesson H."/>
        </authorList>
    </citation>
    <scope>NUCLEOTIDE SEQUENCE</scope>
    <source>
        <strain evidence="2">CBS 757.83</strain>
    </source>
</reference>
<evidence type="ECO:0000256" key="1">
    <source>
        <dbReference type="SAM" id="MobiDB-lite"/>
    </source>
</evidence>
<evidence type="ECO:0000313" key="3">
    <source>
        <dbReference type="Proteomes" id="UP001305647"/>
    </source>
</evidence>
<reference evidence="2" key="2">
    <citation type="submission" date="2023-05" db="EMBL/GenBank/DDBJ databases">
        <authorList>
            <consortium name="Lawrence Berkeley National Laboratory"/>
            <person name="Steindorff A."/>
            <person name="Hensen N."/>
            <person name="Bonometti L."/>
            <person name="Westerberg I."/>
            <person name="Brannstrom I.O."/>
            <person name="Guillou S."/>
            <person name="Cros-Aarteil S."/>
            <person name="Calhoun S."/>
            <person name="Haridas S."/>
            <person name="Kuo A."/>
            <person name="Mondo S."/>
            <person name="Pangilinan J."/>
            <person name="Riley R."/>
            <person name="Labutti K."/>
            <person name="Andreopoulos B."/>
            <person name="Lipzen A."/>
            <person name="Chen C."/>
            <person name="Yanf M."/>
            <person name="Daum C."/>
            <person name="Ng V."/>
            <person name="Clum A."/>
            <person name="Ohm R."/>
            <person name="Martin F."/>
            <person name="Silar P."/>
            <person name="Natvig D."/>
            <person name="Lalanne C."/>
            <person name="Gautier V."/>
            <person name="Ament-Velasquez S.L."/>
            <person name="Kruys A."/>
            <person name="Hutchinson M.I."/>
            <person name="Powell A.J."/>
            <person name="Barry K."/>
            <person name="Miller A.N."/>
            <person name="Grigoriev I.V."/>
            <person name="Debuchy R."/>
            <person name="Gladieux P."/>
            <person name="Thoren M.H."/>
            <person name="Johannesson H."/>
        </authorList>
    </citation>
    <scope>NUCLEOTIDE SEQUENCE</scope>
    <source>
        <strain evidence="2">CBS 757.83</strain>
    </source>
</reference>
<dbReference type="EMBL" id="MU863624">
    <property type="protein sequence ID" value="KAK4106089.1"/>
    <property type="molecule type" value="Genomic_DNA"/>
</dbReference>
<keyword evidence="3" id="KW-1185">Reference proteome</keyword>